<gene>
    <name evidence="9" type="ORF">PNQ69_01130</name>
</gene>
<dbReference type="EMBL" id="JAQMHB010000001">
    <property type="protein sequence ID" value="MDS9991363.1"/>
    <property type="molecule type" value="Genomic_DNA"/>
</dbReference>
<accession>A0ABU2HZP2</accession>
<evidence type="ECO:0000256" key="7">
    <source>
        <dbReference type="RuleBase" id="RU003953"/>
    </source>
</evidence>
<reference evidence="9 10" key="1">
    <citation type="submission" date="2023-01" db="EMBL/GenBank/DDBJ databases">
        <title>Xanthomonas hawaiianensis sp. nov. isolated from Araceae family in Hawaii.</title>
        <authorList>
            <person name="Chunag S.-C."/>
            <person name="Dobhal S."/>
            <person name="Alvarez A."/>
            <person name="Arif M."/>
        </authorList>
    </citation>
    <scope>NUCLEOTIDE SEQUENCE [LARGE SCALE GENOMIC DNA]</scope>
    <source>
        <strain evidence="9 10">A2111</strain>
    </source>
</reference>
<dbReference type="Proteomes" id="UP001260534">
    <property type="component" value="Unassembled WGS sequence"/>
</dbReference>
<dbReference type="PANTHER" id="PTHR46173">
    <property type="entry name" value="CCA TRNA NUCLEOTIDYLTRANSFERASE 1, MITOCHONDRIAL"/>
    <property type="match status" value="1"/>
</dbReference>
<organism evidence="9 10">
    <name type="scientific">Xanthomonas hawaiiensis</name>
    <dbReference type="NCBI Taxonomy" id="3003247"/>
    <lineage>
        <taxon>Bacteria</taxon>
        <taxon>Pseudomonadati</taxon>
        <taxon>Pseudomonadota</taxon>
        <taxon>Gammaproteobacteria</taxon>
        <taxon>Lysobacterales</taxon>
        <taxon>Lysobacteraceae</taxon>
        <taxon>Xanthomonas</taxon>
    </lineage>
</organism>
<evidence type="ECO:0000313" key="9">
    <source>
        <dbReference type="EMBL" id="MDS9991363.1"/>
    </source>
</evidence>
<proteinExistence type="inferred from homology"/>
<dbReference type="InterPro" id="IPR002646">
    <property type="entry name" value="PolA_pol_head_dom"/>
</dbReference>
<dbReference type="InterPro" id="IPR043519">
    <property type="entry name" value="NT_sf"/>
</dbReference>
<comment type="similarity">
    <text evidence="7">Belongs to the tRNA nucleotidyltransferase/poly(A) polymerase family.</text>
</comment>
<evidence type="ECO:0000313" key="10">
    <source>
        <dbReference type="Proteomes" id="UP001260534"/>
    </source>
</evidence>
<dbReference type="Gene3D" id="3.30.460.10">
    <property type="entry name" value="Beta Polymerase, domain 2"/>
    <property type="match status" value="1"/>
</dbReference>
<dbReference type="InterPro" id="IPR050264">
    <property type="entry name" value="Bact_CCA-adding_enz_type3_sf"/>
</dbReference>
<comment type="caution">
    <text evidence="9">The sequence shown here is derived from an EMBL/GenBank/DDBJ whole genome shotgun (WGS) entry which is preliminary data.</text>
</comment>
<protein>
    <submittedName>
        <fullName evidence="9">CCA tRNA nucleotidyltransferase</fullName>
    </submittedName>
</protein>
<keyword evidence="7" id="KW-0694">RNA-binding</keyword>
<evidence type="ECO:0000256" key="5">
    <source>
        <dbReference type="ARBA" id="ARBA00022723"/>
    </source>
</evidence>
<dbReference type="Pfam" id="PF01743">
    <property type="entry name" value="PolyA_pol"/>
    <property type="match status" value="1"/>
</dbReference>
<evidence type="ECO:0000256" key="6">
    <source>
        <dbReference type="ARBA" id="ARBA00022842"/>
    </source>
</evidence>
<dbReference type="SUPFAM" id="SSF81301">
    <property type="entry name" value="Nucleotidyltransferase"/>
    <property type="match status" value="1"/>
</dbReference>
<evidence type="ECO:0000256" key="2">
    <source>
        <dbReference type="ARBA" id="ARBA00022679"/>
    </source>
</evidence>
<keyword evidence="5" id="KW-0479">Metal-binding</keyword>
<feature type="domain" description="Poly A polymerase head" evidence="8">
    <location>
        <begin position="68"/>
        <end position="200"/>
    </location>
</feature>
<evidence type="ECO:0000256" key="3">
    <source>
        <dbReference type="ARBA" id="ARBA00022694"/>
    </source>
</evidence>
<keyword evidence="2 7" id="KW-0808">Transferase</keyword>
<comment type="cofactor">
    <cofactor evidence="1">
        <name>Mg(2+)</name>
        <dbReference type="ChEBI" id="CHEBI:18420"/>
    </cofactor>
</comment>
<evidence type="ECO:0000256" key="1">
    <source>
        <dbReference type="ARBA" id="ARBA00001946"/>
    </source>
</evidence>
<name>A0ABU2HZP2_9XANT</name>
<keyword evidence="6" id="KW-0460">Magnesium</keyword>
<keyword evidence="4" id="KW-0548">Nucleotidyltransferase</keyword>
<keyword evidence="3" id="KW-0819">tRNA processing</keyword>
<dbReference type="PANTHER" id="PTHR46173:SF1">
    <property type="entry name" value="CCA TRNA NUCLEOTIDYLTRANSFERASE 1, MITOCHONDRIAL"/>
    <property type="match status" value="1"/>
</dbReference>
<dbReference type="RefSeq" id="WP_244663558.1">
    <property type="nucleotide sequence ID" value="NZ_JAGHXG010000005.1"/>
</dbReference>
<evidence type="ECO:0000259" key="8">
    <source>
        <dbReference type="Pfam" id="PF01743"/>
    </source>
</evidence>
<evidence type="ECO:0000256" key="4">
    <source>
        <dbReference type="ARBA" id="ARBA00022695"/>
    </source>
</evidence>
<keyword evidence="10" id="KW-1185">Reference proteome</keyword>
<sequence>MAMKHARDAAVTIGRQDQGARDMDIGDAALAPGLVEAALDQPVYRDARYEVRVRDLIAVLGRAGKRVFVVGGAPRDWLVGLPGKDIDLALDCGVDEALRLLRDAYPDADAAAVRMRNDRFGVVRWGDPGSGAVDLNILRSWRDIQGSDMWTTTFVARSDLVEDALMRDFSVNAFYYDCATQMLLDPLRCGIQDLREKSLRIIAHPRVLEASYRMTFRIAQFLSRGYAPTPNVLEYLERHADRDIQGMGGRIRRWTPEQLRVERDQQAAFKGVLYAHARQAASIETLDAFFA</sequence>